<keyword evidence="4" id="KW-0472">Membrane</keyword>
<dbReference type="InterPro" id="IPR013106">
    <property type="entry name" value="Ig_V-set"/>
</dbReference>
<gene>
    <name evidence="8" type="ORF">JOB18_039690</name>
</gene>
<protein>
    <submittedName>
        <fullName evidence="8">CD276 antigen isoform X1</fullName>
    </submittedName>
</protein>
<dbReference type="AlphaFoldDB" id="A0AAV6Q5C9"/>
<evidence type="ECO:0000256" key="6">
    <source>
        <dbReference type="SAM" id="MobiDB-lite"/>
    </source>
</evidence>
<evidence type="ECO:0000256" key="5">
    <source>
        <dbReference type="ARBA" id="ARBA00023319"/>
    </source>
</evidence>
<keyword evidence="5" id="KW-0393">Immunoglobulin domain</keyword>
<dbReference type="InterPro" id="IPR050504">
    <property type="entry name" value="IgSF_BTN/MOG"/>
</dbReference>
<feature type="domain" description="Ig-like" evidence="7">
    <location>
        <begin position="238"/>
        <end position="333"/>
    </location>
</feature>
<dbReference type="Proteomes" id="UP000693946">
    <property type="component" value="Linkage Group LG7"/>
</dbReference>
<evidence type="ECO:0000256" key="2">
    <source>
        <dbReference type="ARBA" id="ARBA00022692"/>
    </source>
</evidence>
<dbReference type="EMBL" id="JAGKHQ010000019">
    <property type="protein sequence ID" value="KAG7483118.1"/>
    <property type="molecule type" value="Genomic_DNA"/>
</dbReference>
<dbReference type="Pfam" id="PF22705">
    <property type="entry name" value="C2-set_3"/>
    <property type="match status" value="1"/>
</dbReference>
<dbReference type="FunFam" id="2.60.40.10:FF:000438">
    <property type="entry name" value="CD276 antigen"/>
    <property type="match status" value="1"/>
</dbReference>
<feature type="domain" description="Ig-like" evidence="7">
    <location>
        <begin position="107"/>
        <end position="232"/>
    </location>
</feature>
<organism evidence="8 9">
    <name type="scientific">Solea senegalensis</name>
    <name type="common">Senegalese sole</name>
    <dbReference type="NCBI Taxonomy" id="28829"/>
    <lineage>
        <taxon>Eukaryota</taxon>
        <taxon>Metazoa</taxon>
        <taxon>Chordata</taxon>
        <taxon>Craniata</taxon>
        <taxon>Vertebrata</taxon>
        <taxon>Euteleostomi</taxon>
        <taxon>Actinopterygii</taxon>
        <taxon>Neopterygii</taxon>
        <taxon>Teleostei</taxon>
        <taxon>Neoteleostei</taxon>
        <taxon>Acanthomorphata</taxon>
        <taxon>Carangaria</taxon>
        <taxon>Pleuronectiformes</taxon>
        <taxon>Pleuronectoidei</taxon>
        <taxon>Soleidae</taxon>
        <taxon>Solea</taxon>
    </lineage>
</organism>
<keyword evidence="3" id="KW-1133">Transmembrane helix</keyword>
<dbReference type="Pfam" id="PF07686">
    <property type="entry name" value="V-set"/>
    <property type="match status" value="1"/>
</dbReference>
<evidence type="ECO:0000313" key="8">
    <source>
        <dbReference type="EMBL" id="KAG7483118.1"/>
    </source>
</evidence>
<proteinExistence type="predicted"/>
<accession>A0AAV6Q5C9</accession>
<feature type="region of interest" description="Disordered" evidence="6">
    <location>
        <begin position="1"/>
        <end position="31"/>
    </location>
</feature>
<sequence>MTSLLDKAEGVVSREPPKFNGSYPHSERKEKEWKNPPVNLAKQTVIEWAAVSVLMLVLLDGGKKKIYRRRDFCWFLSSVLLTCAVSEEVSTHGLNPPWKTMLSLLLPVMLAVQAMAVMEVEVPEQPVVVLHGREAILNCSFSHAGPFNLSDLSVFWQLTDTKRNVHAYWEGHDQLADQAERFANRTSLFPGQLGLGNASLLLKRVVVADEASYTCFVRVQDYGSAALTLQVAAPYSKPVVTLQSESDLRPGDEVALTCTAYGGFPEAGVIWQDGGGHNLTENITTSVVANEEGLFTMTSVLTVILEPNSTYSCRLINPLLGEEGYAFVTITVSNQLHSNDGGLMKCPIWAKKHKFLSVVSTDVLKVAVSFDMFTYGKTDEILLQTASTTYPVKRKKMALL</sequence>
<dbReference type="PANTHER" id="PTHR24100:SF155">
    <property type="entry name" value="CD276 ANTIGEN"/>
    <property type="match status" value="1"/>
</dbReference>
<reference evidence="8 9" key="1">
    <citation type="journal article" date="2021" name="Sci. Rep.">
        <title>Chromosome anchoring in Senegalese sole (Solea senegalensis) reveals sex-associated markers and genome rearrangements in flatfish.</title>
        <authorList>
            <person name="Guerrero-Cozar I."/>
            <person name="Gomez-Garrido J."/>
            <person name="Berbel C."/>
            <person name="Martinez-Blanch J.F."/>
            <person name="Alioto T."/>
            <person name="Claros M.G."/>
            <person name="Gagnaire P.A."/>
            <person name="Manchado M."/>
        </authorList>
    </citation>
    <scope>NUCLEOTIDE SEQUENCE [LARGE SCALE GENOMIC DNA]</scope>
    <source>
        <strain evidence="8">Sse05_10M</strain>
    </source>
</reference>
<dbReference type="GO" id="GO:0005102">
    <property type="term" value="F:signaling receptor binding"/>
    <property type="evidence" value="ECO:0007669"/>
    <property type="project" value="TreeGrafter"/>
</dbReference>
<dbReference type="InterPro" id="IPR053896">
    <property type="entry name" value="BTN3A2-like_Ig-C"/>
</dbReference>
<dbReference type="SMART" id="SM00409">
    <property type="entry name" value="IG"/>
    <property type="match status" value="2"/>
</dbReference>
<evidence type="ECO:0000313" key="9">
    <source>
        <dbReference type="Proteomes" id="UP000693946"/>
    </source>
</evidence>
<dbReference type="GO" id="GO:0009897">
    <property type="term" value="C:external side of plasma membrane"/>
    <property type="evidence" value="ECO:0007669"/>
    <property type="project" value="TreeGrafter"/>
</dbReference>
<dbReference type="CDD" id="cd00098">
    <property type="entry name" value="IgC1"/>
    <property type="match status" value="1"/>
</dbReference>
<dbReference type="GO" id="GO:0001817">
    <property type="term" value="P:regulation of cytokine production"/>
    <property type="evidence" value="ECO:0007669"/>
    <property type="project" value="TreeGrafter"/>
</dbReference>
<dbReference type="InterPro" id="IPR003599">
    <property type="entry name" value="Ig_sub"/>
</dbReference>
<comment type="subcellular location">
    <subcellularLocation>
        <location evidence="1">Membrane</location>
    </subcellularLocation>
</comment>
<dbReference type="PANTHER" id="PTHR24100">
    <property type="entry name" value="BUTYROPHILIN"/>
    <property type="match status" value="1"/>
</dbReference>
<evidence type="ECO:0000256" key="4">
    <source>
        <dbReference type="ARBA" id="ARBA00023136"/>
    </source>
</evidence>
<dbReference type="PROSITE" id="PS50835">
    <property type="entry name" value="IG_LIKE"/>
    <property type="match status" value="2"/>
</dbReference>
<name>A0AAV6Q5C9_SOLSE</name>
<dbReference type="FunFam" id="2.60.40.10:FF:000088">
    <property type="entry name" value="Butyrophilin subfamily 1 member A1"/>
    <property type="match status" value="1"/>
</dbReference>
<keyword evidence="9" id="KW-1185">Reference proteome</keyword>
<dbReference type="GO" id="GO:0050852">
    <property type="term" value="P:T cell receptor signaling pathway"/>
    <property type="evidence" value="ECO:0007669"/>
    <property type="project" value="TreeGrafter"/>
</dbReference>
<evidence type="ECO:0000259" key="7">
    <source>
        <dbReference type="PROSITE" id="PS50835"/>
    </source>
</evidence>
<comment type="caution">
    <text evidence="8">The sequence shown here is derived from an EMBL/GenBank/DDBJ whole genome shotgun (WGS) entry which is preliminary data.</text>
</comment>
<evidence type="ECO:0000256" key="3">
    <source>
        <dbReference type="ARBA" id="ARBA00022989"/>
    </source>
</evidence>
<keyword evidence="2" id="KW-0812">Transmembrane</keyword>
<evidence type="ECO:0000256" key="1">
    <source>
        <dbReference type="ARBA" id="ARBA00004370"/>
    </source>
</evidence>
<dbReference type="InterPro" id="IPR007110">
    <property type="entry name" value="Ig-like_dom"/>
</dbReference>